<dbReference type="InterPro" id="IPR036885">
    <property type="entry name" value="SWIB_MDM2_dom_sf"/>
</dbReference>
<feature type="compositionally biased region" description="Basic and acidic residues" evidence="2">
    <location>
        <begin position="138"/>
        <end position="152"/>
    </location>
</feature>
<name>A0A6C0I4Z8_9ZZZZ</name>
<feature type="compositionally biased region" description="Basic and acidic residues" evidence="2">
    <location>
        <begin position="55"/>
        <end position="70"/>
    </location>
</feature>
<dbReference type="SUPFAM" id="SSF47592">
    <property type="entry name" value="SWIB/MDM2 domain"/>
    <property type="match status" value="1"/>
</dbReference>
<dbReference type="Pfam" id="PF02201">
    <property type="entry name" value="SWIB"/>
    <property type="match status" value="1"/>
</dbReference>
<evidence type="ECO:0000259" key="3">
    <source>
        <dbReference type="PROSITE" id="PS51925"/>
    </source>
</evidence>
<feature type="domain" description="DM2" evidence="3">
    <location>
        <begin position="227"/>
        <end position="311"/>
    </location>
</feature>
<dbReference type="PROSITE" id="PS51925">
    <property type="entry name" value="SWIB_MDM2"/>
    <property type="match status" value="1"/>
</dbReference>
<feature type="coiled-coil region" evidence="1">
    <location>
        <begin position="160"/>
        <end position="187"/>
    </location>
</feature>
<evidence type="ECO:0000313" key="4">
    <source>
        <dbReference type="EMBL" id="QHT88088.1"/>
    </source>
</evidence>
<protein>
    <recommendedName>
        <fullName evidence="3">DM2 domain-containing protein</fullName>
    </recommendedName>
</protein>
<dbReference type="EMBL" id="MN740109">
    <property type="protein sequence ID" value="QHT88088.1"/>
    <property type="molecule type" value="Genomic_DNA"/>
</dbReference>
<dbReference type="SMART" id="SM00151">
    <property type="entry name" value="SWIB"/>
    <property type="match status" value="1"/>
</dbReference>
<evidence type="ECO:0000256" key="2">
    <source>
        <dbReference type="SAM" id="MobiDB-lite"/>
    </source>
</evidence>
<keyword evidence="1" id="KW-0175">Coiled coil</keyword>
<proteinExistence type="predicted"/>
<feature type="compositionally biased region" description="Low complexity" evidence="2">
    <location>
        <begin position="35"/>
        <end position="54"/>
    </location>
</feature>
<organism evidence="4">
    <name type="scientific">viral metagenome</name>
    <dbReference type="NCBI Taxonomy" id="1070528"/>
    <lineage>
        <taxon>unclassified sequences</taxon>
        <taxon>metagenomes</taxon>
        <taxon>organismal metagenomes</taxon>
    </lineage>
</organism>
<dbReference type="InterPro" id="IPR019835">
    <property type="entry name" value="SWIB_domain"/>
</dbReference>
<dbReference type="AlphaFoldDB" id="A0A6C0I4Z8"/>
<reference evidence="4" key="1">
    <citation type="journal article" date="2020" name="Nature">
        <title>Giant virus diversity and host interactions through global metagenomics.</title>
        <authorList>
            <person name="Schulz F."/>
            <person name="Roux S."/>
            <person name="Paez-Espino D."/>
            <person name="Jungbluth S."/>
            <person name="Walsh D.A."/>
            <person name="Denef V.J."/>
            <person name="McMahon K.D."/>
            <person name="Konstantinidis K.T."/>
            <person name="Eloe-Fadrosh E.A."/>
            <person name="Kyrpides N.C."/>
            <person name="Woyke T."/>
        </authorList>
    </citation>
    <scope>NUCLEOTIDE SEQUENCE</scope>
    <source>
        <strain evidence="4">GVMAG-M-3300023184-24</strain>
    </source>
</reference>
<accession>A0A6C0I4Z8</accession>
<dbReference type="InterPro" id="IPR003121">
    <property type="entry name" value="SWIB_MDM2_domain"/>
</dbReference>
<feature type="compositionally biased region" description="Low complexity" evidence="2">
    <location>
        <begin position="71"/>
        <end position="84"/>
    </location>
</feature>
<sequence>MAPKKSTEQSTVTTPAATVVSAPVEKTKKSKKSEVVAPVSTTSVATPSVAPVSEVVEKPKKTKKSAKETVSETSPGVSAPVVEASVEEAKPKKVSKKKSQETVQRTEQSEVSPKPEKKKRASKKSDATAESSENVSEQSEKSEPSESVPAEKRVRKVVSQETLKTDVEQLKQQVEAEILRLRTDQQKNKGVKFLKAVNKSLKTLTGDLNRVLKTKTKTVRNKNTSSGFMKPVKISSEMSSFTQWDPSQLYSRVDVTKYLCNYIKSNSLQNPEDRRQILCDDKLSTLLRLDSDNTSLTYPGLQQHIQQHFINDNSAVSEEVVQP</sequence>
<dbReference type="Gene3D" id="1.10.245.10">
    <property type="entry name" value="SWIB/MDM2 domain"/>
    <property type="match status" value="1"/>
</dbReference>
<feature type="region of interest" description="Disordered" evidence="2">
    <location>
        <begin position="22"/>
        <end position="155"/>
    </location>
</feature>
<evidence type="ECO:0000256" key="1">
    <source>
        <dbReference type="SAM" id="Coils"/>
    </source>
</evidence>
<dbReference type="CDD" id="cd10567">
    <property type="entry name" value="SWIB-MDM2_like"/>
    <property type="match status" value="1"/>
</dbReference>